<evidence type="ECO:0000256" key="1">
    <source>
        <dbReference type="SAM" id="MobiDB-lite"/>
    </source>
</evidence>
<dbReference type="Proteomes" id="UP000294555">
    <property type="component" value="Unassembled WGS sequence"/>
</dbReference>
<organism evidence="2 3">
    <name type="scientific">Sodalis ligni</name>
    <dbReference type="NCBI Taxonomy" id="2697027"/>
    <lineage>
        <taxon>Bacteria</taxon>
        <taxon>Pseudomonadati</taxon>
        <taxon>Pseudomonadota</taxon>
        <taxon>Gammaproteobacteria</taxon>
        <taxon>Enterobacterales</taxon>
        <taxon>Bruguierivoracaceae</taxon>
        <taxon>Sodalis</taxon>
    </lineage>
</organism>
<name>A0A4R1NET7_9GAMM</name>
<accession>A0A4R1NET7</accession>
<evidence type="ECO:0000313" key="2">
    <source>
        <dbReference type="EMBL" id="TCL06154.1"/>
    </source>
</evidence>
<dbReference type="AlphaFoldDB" id="A0A4R1NET7"/>
<reference evidence="2 3" key="1">
    <citation type="submission" date="2019-02" db="EMBL/GenBank/DDBJ databases">
        <title>Investigation of anaerobic lignin degradation for improved lignocellulosic biofuels.</title>
        <authorList>
            <person name="Deangelis K."/>
        </authorList>
    </citation>
    <scope>NUCLEOTIDE SEQUENCE [LARGE SCALE GENOMIC DNA]</scope>
    <source>
        <strain evidence="2 3">159R</strain>
    </source>
</reference>
<keyword evidence="3" id="KW-1185">Reference proteome</keyword>
<sequence>MSISIQPVGNQPRNSAVNASRSTSIEERVQAAIQKAKAGIPATEGGLKHRIMPKYAEYYR</sequence>
<evidence type="ECO:0000313" key="3">
    <source>
        <dbReference type="Proteomes" id="UP000294555"/>
    </source>
</evidence>
<gene>
    <name evidence="2" type="ORF">EZJ58_4386</name>
</gene>
<feature type="region of interest" description="Disordered" evidence="1">
    <location>
        <begin position="1"/>
        <end position="23"/>
    </location>
</feature>
<dbReference type="EMBL" id="SJOI01000001">
    <property type="protein sequence ID" value="TCL06154.1"/>
    <property type="molecule type" value="Genomic_DNA"/>
</dbReference>
<comment type="caution">
    <text evidence="2">The sequence shown here is derived from an EMBL/GenBank/DDBJ whole genome shotgun (WGS) entry which is preliminary data.</text>
</comment>
<protein>
    <submittedName>
        <fullName evidence="2">Uncharacterized protein</fullName>
    </submittedName>
</protein>
<proteinExistence type="predicted"/>